<dbReference type="Pfam" id="PF05643">
    <property type="entry name" value="GNA1162-like"/>
    <property type="match status" value="1"/>
</dbReference>
<keyword evidence="2" id="KW-0449">Lipoprotein</keyword>
<organism evidence="2 3">
    <name type="scientific">Polaromonas vacuolata</name>
    <dbReference type="NCBI Taxonomy" id="37448"/>
    <lineage>
        <taxon>Bacteria</taxon>
        <taxon>Pseudomonadati</taxon>
        <taxon>Pseudomonadota</taxon>
        <taxon>Betaproteobacteria</taxon>
        <taxon>Burkholderiales</taxon>
        <taxon>Comamonadaceae</taxon>
        <taxon>Polaromonas</taxon>
    </lineage>
</organism>
<feature type="chain" id="PRO_5026342343" evidence="1">
    <location>
        <begin position="24"/>
        <end position="219"/>
    </location>
</feature>
<evidence type="ECO:0000313" key="2">
    <source>
        <dbReference type="EMBL" id="QJC57045.1"/>
    </source>
</evidence>
<keyword evidence="1" id="KW-0732">Signal</keyword>
<dbReference type="AlphaFoldDB" id="A0A6H2HB04"/>
<sequence>MTLKKLFAKAAAALCILSLTACATQTVKDYSDFKENQPRSILVLPPINDTVEVDASNSVLSQATFPLAESGYYVIPVTLMVETFKENGLTQPTDIQATPAEKLHQIFGADAALYISISKYGTVYKVIASESVVTAQAKLVDLKTGKLLWQGSATASSEEGKNNRGGLVSLLVSAVINQIIGTVSEQSHNVAGIATNRLLHASPNGGILYGQRSPYFSKK</sequence>
<feature type="signal peptide" evidence="1">
    <location>
        <begin position="1"/>
        <end position="23"/>
    </location>
</feature>
<keyword evidence="3" id="KW-1185">Reference proteome</keyword>
<dbReference type="RefSeq" id="WP_168922614.1">
    <property type="nucleotide sequence ID" value="NZ_CP051461.1"/>
</dbReference>
<proteinExistence type="predicted"/>
<evidence type="ECO:0000313" key="3">
    <source>
        <dbReference type="Proteomes" id="UP000502041"/>
    </source>
</evidence>
<name>A0A6H2HB04_9BURK</name>
<dbReference type="EMBL" id="CP051461">
    <property type="protein sequence ID" value="QJC57045.1"/>
    <property type="molecule type" value="Genomic_DNA"/>
</dbReference>
<evidence type="ECO:0000256" key="1">
    <source>
        <dbReference type="SAM" id="SignalP"/>
    </source>
</evidence>
<dbReference type="Proteomes" id="UP000502041">
    <property type="component" value="Chromosome"/>
</dbReference>
<dbReference type="PROSITE" id="PS51257">
    <property type="entry name" value="PROKAR_LIPOPROTEIN"/>
    <property type="match status" value="1"/>
</dbReference>
<protein>
    <submittedName>
        <fullName evidence="2">Lipoprotein</fullName>
    </submittedName>
</protein>
<dbReference type="Gene3D" id="3.40.50.10610">
    <property type="entry name" value="ABC-type transport auxiliary lipoprotein component"/>
    <property type="match status" value="1"/>
</dbReference>
<dbReference type="InterPro" id="IPR008517">
    <property type="entry name" value="GNA1162-like"/>
</dbReference>
<reference evidence="2 3" key="1">
    <citation type="submission" date="2020-04" db="EMBL/GenBank/DDBJ databases">
        <title>Complete genome of a Psychrophilic, Marine, Gas Vacuolate Bacterium Polaromonas vacuolata KCTC 22033T.</title>
        <authorList>
            <person name="Hwang K."/>
            <person name="Kim K.M."/>
        </authorList>
    </citation>
    <scope>NUCLEOTIDE SEQUENCE [LARGE SCALE GENOMIC DNA]</scope>
    <source>
        <strain evidence="2 3">KCTC 22033</strain>
    </source>
</reference>
<accession>A0A6H2HB04</accession>
<dbReference type="KEGG" id="pvac:HC248_02359"/>
<gene>
    <name evidence="2" type="ORF">HC248_02359</name>
</gene>